<sequence length="271" mass="31965">MFDIAITIVNYNMTEEIRQLLESLKNDLLNSNLKIQVVVVDNTPQDGCWLMLKNNFPEVKYLPQDYNLGFGKAQNVAIKSVEAKYYFILNPDVIFSEGEKVLQRLWDFMEANPKIGMIGPKLLNNDNTLQYSCYRFPTSLIPLLRRSSLGDKPKFKKMVDKYLMKDFDHNKTQAVDWLMGSAMFARGTALKEIGLFDDRFFMYFEDCDLCRRFWEAHYPVYYVYDIKIKHRHSKGSAAVPGLFQSIIKNSLTRIHIMSWLKYWWKWRGQET</sequence>
<dbReference type="InterPro" id="IPR029044">
    <property type="entry name" value="Nucleotide-diphossugar_trans"/>
</dbReference>
<proteinExistence type="predicted"/>
<reference evidence="2 3" key="1">
    <citation type="journal article" date="2015" name="Nature">
        <title>rRNA introns, odd ribosomes, and small enigmatic genomes across a large radiation of phyla.</title>
        <authorList>
            <person name="Brown C.T."/>
            <person name="Hug L.A."/>
            <person name="Thomas B.C."/>
            <person name="Sharon I."/>
            <person name="Castelle C.J."/>
            <person name="Singh A."/>
            <person name="Wilkins M.J."/>
            <person name="Williams K.H."/>
            <person name="Banfield J.F."/>
        </authorList>
    </citation>
    <scope>NUCLEOTIDE SEQUENCE [LARGE SCALE GENOMIC DNA]</scope>
</reference>
<dbReference type="Proteomes" id="UP000034837">
    <property type="component" value="Unassembled WGS sequence"/>
</dbReference>
<dbReference type="Pfam" id="PF00535">
    <property type="entry name" value="Glycos_transf_2"/>
    <property type="match status" value="1"/>
</dbReference>
<protein>
    <recommendedName>
        <fullName evidence="1">Glycosyltransferase 2-like domain-containing protein</fullName>
    </recommendedName>
</protein>
<dbReference type="EMBL" id="LCDO01000001">
    <property type="protein sequence ID" value="KKS57624.1"/>
    <property type="molecule type" value="Genomic_DNA"/>
</dbReference>
<dbReference type="Gene3D" id="3.90.550.10">
    <property type="entry name" value="Spore Coat Polysaccharide Biosynthesis Protein SpsA, Chain A"/>
    <property type="match status" value="1"/>
</dbReference>
<feature type="domain" description="Glycosyltransferase 2-like" evidence="1">
    <location>
        <begin position="6"/>
        <end position="135"/>
    </location>
</feature>
<evidence type="ECO:0000259" key="1">
    <source>
        <dbReference type="Pfam" id="PF00535"/>
    </source>
</evidence>
<evidence type="ECO:0000313" key="2">
    <source>
        <dbReference type="EMBL" id="KKS57624.1"/>
    </source>
</evidence>
<dbReference type="CDD" id="cd04186">
    <property type="entry name" value="GT_2_like_c"/>
    <property type="match status" value="1"/>
</dbReference>
<accession>A0A0G1A9J5</accession>
<evidence type="ECO:0000313" key="3">
    <source>
        <dbReference type="Proteomes" id="UP000034837"/>
    </source>
</evidence>
<organism evidence="2 3">
    <name type="scientific">Candidatus Magasanikbacteria bacterium GW2011_GWA2_42_32</name>
    <dbReference type="NCBI Taxonomy" id="1619039"/>
    <lineage>
        <taxon>Bacteria</taxon>
        <taxon>Candidatus Magasanikiibacteriota</taxon>
    </lineage>
</organism>
<dbReference type="SUPFAM" id="SSF53448">
    <property type="entry name" value="Nucleotide-diphospho-sugar transferases"/>
    <property type="match status" value="1"/>
</dbReference>
<dbReference type="InterPro" id="IPR001173">
    <property type="entry name" value="Glyco_trans_2-like"/>
</dbReference>
<name>A0A0G1A9J5_9BACT</name>
<dbReference type="PANTHER" id="PTHR43179:SF7">
    <property type="entry name" value="RHAMNOSYLTRANSFERASE WBBL"/>
    <property type="match status" value="1"/>
</dbReference>
<gene>
    <name evidence="2" type="ORF">UV20_C0001G0264</name>
</gene>
<dbReference type="AlphaFoldDB" id="A0A0G1A9J5"/>
<dbReference type="PANTHER" id="PTHR43179">
    <property type="entry name" value="RHAMNOSYLTRANSFERASE WBBL"/>
    <property type="match status" value="1"/>
</dbReference>
<comment type="caution">
    <text evidence="2">The sequence shown here is derived from an EMBL/GenBank/DDBJ whole genome shotgun (WGS) entry which is preliminary data.</text>
</comment>